<dbReference type="PRINTS" id="PR01040">
    <property type="entry name" value="TRNASYNTHTYR"/>
</dbReference>
<keyword evidence="6 12" id="KW-0694">RNA-binding</keyword>
<feature type="binding site" evidence="11">
    <location>
        <position position="230"/>
    </location>
    <ligand>
        <name>ATP</name>
        <dbReference type="ChEBI" id="CHEBI:30616"/>
    </ligand>
</feature>
<comment type="subunit">
    <text evidence="11">Homodimer.</text>
</comment>
<dbReference type="InterPro" id="IPR014729">
    <property type="entry name" value="Rossmann-like_a/b/a_fold"/>
</dbReference>
<dbReference type="SUPFAM" id="SSF55174">
    <property type="entry name" value="Alpha-L RNA-binding motif"/>
    <property type="match status" value="1"/>
</dbReference>
<dbReference type="InterPro" id="IPR024088">
    <property type="entry name" value="Tyr-tRNA-ligase_bac-type"/>
</dbReference>
<dbReference type="EC" id="6.1.1.1" evidence="11"/>
<organism evidence="14 15">
    <name type="scientific">Ruminococcus bovis</name>
    <dbReference type="NCBI Taxonomy" id="2564099"/>
    <lineage>
        <taxon>Bacteria</taxon>
        <taxon>Bacillati</taxon>
        <taxon>Bacillota</taxon>
        <taxon>Clostridia</taxon>
        <taxon>Eubacteriales</taxon>
        <taxon>Oscillospiraceae</taxon>
        <taxon>Ruminococcus</taxon>
    </lineage>
</organism>
<dbReference type="CDD" id="cd00165">
    <property type="entry name" value="S4"/>
    <property type="match status" value="1"/>
</dbReference>
<keyword evidence="7 11" id="KW-0648">Protein biosynthesis</keyword>
<keyword evidence="3 11" id="KW-0436">Ligase</keyword>
<comment type="catalytic activity">
    <reaction evidence="9 11">
        <text>tRNA(Tyr) + L-tyrosine + ATP = L-tyrosyl-tRNA(Tyr) + AMP + diphosphate + H(+)</text>
        <dbReference type="Rhea" id="RHEA:10220"/>
        <dbReference type="Rhea" id="RHEA-COMP:9706"/>
        <dbReference type="Rhea" id="RHEA-COMP:9707"/>
        <dbReference type="ChEBI" id="CHEBI:15378"/>
        <dbReference type="ChEBI" id="CHEBI:30616"/>
        <dbReference type="ChEBI" id="CHEBI:33019"/>
        <dbReference type="ChEBI" id="CHEBI:58315"/>
        <dbReference type="ChEBI" id="CHEBI:78442"/>
        <dbReference type="ChEBI" id="CHEBI:78536"/>
        <dbReference type="ChEBI" id="CHEBI:456215"/>
        <dbReference type="EC" id="6.1.1.1"/>
    </reaction>
</comment>
<feature type="binding site" evidence="11">
    <location>
        <position position="34"/>
    </location>
    <ligand>
        <name>L-tyrosine</name>
        <dbReference type="ChEBI" id="CHEBI:58315"/>
    </ligand>
</feature>
<evidence type="ECO:0000256" key="12">
    <source>
        <dbReference type="PROSITE-ProRule" id="PRU00182"/>
    </source>
</evidence>
<dbReference type="FunFam" id="3.40.50.620:FF:000008">
    <property type="entry name" value="Tyrosine--tRNA ligase"/>
    <property type="match status" value="1"/>
</dbReference>
<dbReference type="HAMAP" id="MF_02006">
    <property type="entry name" value="Tyr_tRNA_synth_type1"/>
    <property type="match status" value="1"/>
</dbReference>
<dbReference type="RefSeq" id="WP_138157387.1">
    <property type="nucleotide sequence ID" value="NZ_CP039381.1"/>
</dbReference>
<dbReference type="AlphaFoldDB" id="A0A4P8XWG7"/>
<dbReference type="InterPro" id="IPR002307">
    <property type="entry name" value="Tyr-tRNA-ligase"/>
</dbReference>
<dbReference type="InterPro" id="IPR024107">
    <property type="entry name" value="Tyr-tRNA-ligase_bac_1"/>
</dbReference>
<dbReference type="SUPFAM" id="SSF52374">
    <property type="entry name" value="Nucleotidylyl transferase"/>
    <property type="match status" value="1"/>
</dbReference>
<dbReference type="GO" id="GO:0006437">
    <property type="term" value="P:tyrosyl-tRNA aminoacylation"/>
    <property type="evidence" value="ECO:0007669"/>
    <property type="project" value="UniProtKB-UniRule"/>
</dbReference>
<sequence>MGVYEELVARGLIAQVTDEKEIRELVNSGKAVFYIGFDPTADSLHVGHFMALCLMKRLQMAGNKPIALIGGGTAMVGDPSGRTDMRQMMTPETIQHNVDCFKKQMSRFIDFSDDKALMVNNADWLMDLNYVDVLRDVGAHFSVNRMLTAECYKQRMEKGLSFLEFNYMIMQSYDFYALYKKYGCNMQFGGDDQWSNMLGGTELIRRKLGKDAYAMTINLLLNSEGKKMGKTQSGAVWLSAEKTSPYDFYQYWRNVDDSDVIKCLKMLTFLSLEEIAELEKLEGAEINKAKEVLAFELTKLVHGEEEATKAQNTARTVFAGGGKDANMPSTDLTKDELGEGIQILDLLVKCGLISSKGEGRRLITQNGISVNDAKVTDIFLEIKEDDFTDNELVIKKGKKVHHKVNLV</sequence>
<dbReference type="Pfam" id="PF22421">
    <property type="entry name" value="SYY_C-terminal"/>
    <property type="match status" value="1"/>
</dbReference>
<name>A0A4P8XWG7_9FIRM</name>
<feature type="short sequence motif" description="'KMSKS' region" evidence="11">
    <location>
        <begin position="227"/>
        <end position="231"/>
    </location>
</feature>
<dbReference type="FunFam" id="1.10.240.10:FF:000001">
    <property type="entry name" value="Tyrosine--tRNA ligase"/>
    <property type="match status" value="1"/>
</dbReference>
<dbReference type="OrthoDB" id="9804243at2"/>
<dbReference type="Gene3D" id="3.40.50.620">
    <property type="entry name" value="HUPs"/>
    <property type="match status" value="1"/>
</dbReference>
<evidence type="ECO:0000256" key="11">
    <source>
        <dbReference type="HAMAP-Rule" id="MF_02006"/>
    </source>
</evidence>
<evidence type="ECO:0000313" key="15">
    <source>
        <dbReference type="Proteomes" id="UP000301475"/>
    </source>
</evidence>
<evidence type="ECO:0000256" key="6">
    <source>
        <dbReference type="ARBA" id="ARBA00022884"/>
    </source>
</evidence>
<comment type="subcellular location">
    <subcellularLocation>
        <location evidence="1 11">Cytoplasm</location>
    </subcellularLocation>
</comment>
<dbReference type="GO" id="GO:0005524">
    <property type="term" value="F:ATP binding"/>
    <property type="evidence" value="ECO:0007669"/>
    <property type="project" value="UniProtKB-UniRule"/>
</dbReference>
<dbReference type="GO" id="GO:0004831">
    <property type="term" value="F:tyrosine-tRNA ligase activity"/>
    <property type="evidence" value="ECO:0007669"/>
    <property type="project" value="UniProtKB-UniRule"/>
</dbReference>
<keyword evidence="5 11" id="KW-0067">ATP-binding</keyword>
<evidence type="ECO:0000256" key="9">
    <source>
        <dbReference type="ARBA" id="ARBA00048248"/>
    </source>
</evidence>
<dbReference type="Proteomes" id="UP000301475">
    <property type="component" value="Chromosome"/>
</dbReference>
<dbReference type="GO" id="GO:0042803">
    <property type="term" value="F:protein homodimerization activity"/>
    <property type="evidence" value="ECO:0007669"/>
    <property type="project" value="UniProtKB-ARBA"/>
</dbReference>
<gene>
    <name evidence="11" type="primary">tyrS</name>
    <name evidence="14" type="ORF">E5Z56_08295</name>
</gene>
<evidence type="ECO:0000259" key="13">
    <source>
        <dbReference type="Pfam" id="PF22421"/>
    </source>
</evidence>
<reference evidence="14 15" key="1">
    <citation type="submission" date="2019-04" db="EMBL/GenBank/DDBJ databases">
        <authorList>
            <person name="Embree M."/>
            <person name="Gaffney J.R."/>
        </authorList>
    </citation>
    <scope>NUCLEOTIDE SEQUENCE [LARGE SCALE GENOMIC DNA]</scope>
    <source>
        <strain evidence="14 15">JE7A12</strain>
    </source>
</reference>
<evidence type="ECO:0000256" key="1">
    <source>
        <dbReference type="ARBA" id="ARBA00004496"/>
    </source>
</evidence>
<accession>A0A4P8XWG7</accession>
<dbReference type="GO" id="GO:0005829">
    <property type="term" value="C:cytosol"/>
    <property type="evidence" value="ECO:0007669"/>
    <property type="project" value="TreeGrafter"/>
</dbReference>
<keyword evidence="2 11" id="KW-0963">Cytoplasm</keyword>
<comment type="similarity">
    <text evidence="10 11">Belongs to the class-I aminoacyl-tRNA synthetase family. TyrS type 1 subfamily.</text>
</comment>
<dbReference type="GO" id="GO:0003723">
    <property type="term" value="F:RNA binding"/>
    <property type="evidence" value="ECO:0007669"/>
    <property type="project" value="UniProtKB-KW"/>
</dbReference>
<evidence type="ECO:0000256" key="10">
    <source>
        <dbReference type="ARBA" id="ARBA00060965"/>
    </source>
</evidence>
<dbReference type="InterPro" id="IPR054608">
    <property type="entry name" value="SYY-like_C"/>
</dbReference>
<keyword evidence="8 11" id="KW-0030">Aminoacyl-tRNA synthetase</keyword>
<dbReference type="CDD" id="cd00805">
    <property type="entry name" value="TyrRS_core"/>
    <property type="match status" value="1"/>
</dbReference>
<dbReference type="PROSITE" id="PS50889">
    <property type="entry name" value="S4"/>
    <property type="match status" value="1"/>
</dbReference>
<evidence type="ECO:0000256" key="5">
    <source>
        <dbReference type="ARBA" id="ARBA00022840"/>
    </source>
</evidence>
<evidence type="ECO:0000256" key="2">
    <source>
        <dbReference type="ARBA" id="ARBA00022490"/>
    </source>
</evidence>
<evidence type="ECO:0000256" key="7">
    <source>
        <dbReference type="ARBA" id="ARBA00022917"/>
    </source>
</evidence>
<dbReference type="Pfam" id="PF00579">
    <property type="entry name" value="tRNA-synt_1b"/>
    <property type="match status" value="1"/>
</dbReference>
<feature type="binding site" evidence="11">
    <location>
        <position position="167"/>
    </location>
    <ligand>
        <name>L-tyrosine</name>
        <dbReference type="ChEBI" id="CHEBI:58315"/>
    </ligand>
</feature>
<evidence type="ECO:0000313" key="14">
    <source>
        <dbReference type="EMBL" id="QCT07357.1"/>
    </source>
</evidence>
<keyword evidence="4 11" id="KW-0547">Nucleotide-binding</keyword>
<dbReference type="InterPro" id="IPR036986">
    <property type="entry name" value="S4_RNA-bd_sf"/>
</dbReference>
<evidence type="ECO:0000256" key="8">
    <source>
        <dbReference type="ARBA" id="ARBA00023146"/>
    </source>
</evidence>
<feature type="binding site" evidence="11">
    <location>
        <position position="171"/>
    </location>
    <ligand>
        <name>L-tyrosine</name>
        <dbReference type="ChEBI" id="CHEBI:58315"/>
    </ligand>
</feature>
<proteinExistence type="inferred from homology"/>
<dbReference type="PANTHER" id="PTHR11766:SF0">
    <property type="entry name" value="TYROSINE--TRNA LIGASE, MITOCHONDRIAL"/>
    <property type="match status" value="1"/>
</dbReference>
<protein>
    <recommendedName>
        <fullName evidence="11">Tyrosine--tRNA ligase</fullName>
        <ecNumber evidence="11">6.1.1.1</ecNumber>
    </recommendedName>
    <alternativeName>
        <fullName evidence="11">Tyrosyl-tRNA synthetase</fullName>
        <shortName evidence="11">TyrRS</shortName>
    </alternativeName>
</protein>
<dbReference type="InterPro" id="IPR001412">
    <property type="entry name" value="aa-tRNA-synth_I_CS"/>
</dbReference>
<dbReference type="PROSITE" id="PS00178">
    <property type="entry name" value="AA_TRNA_LIGASE_I"/>
    <property type="match status" value="1"/>
</dbReference>
<dbReference type="Gene3D" id="3.10.290.10">
    <property type="entry name" value="RNA-binding S4 domain"/>
    <property type="match status" value="1"/>
</dbReference>
<dbReference type="EMBL" id="CP039381">
    <property type="protein sequence ID" value="QCT07357.1"/>
    <property type="molecule type" value="Genomic_DNA"/>
</dbReference>
<dbReference type="InterPro" id="IPR002305">
    <property type="entry name" value="aa-tRNA-synth_Ic"/>
</dbReference>
<evidence type="ECO:0000256" key="3">
    <source>
        <dbReference type="ARBA" id="ARBA00022598"/>
    </source>
</evidence>
<dbReference type="PANTHER" id="PTHR11766">
    <property type="entry name" value="TYROSYL-TRNA SYNTHETASE"/>
    <property type="match status" value="1"/>
</dbReference>
<dbReference type="Gene3D" id="1.10.240.10">
    <property type="entry name" value="Tyrosyl-Transfer RNA Synthetase"/>
    <property type="match status" value="1"/>
</dbReference>
<evidence type="ECO:0000256" key="4">
    <source>
        <dbReference type="ARBA" id="ARBA00022741"/>
    </source>
</evidence>
<feature type="domain" description="Tyrosine--tRNA ligase SYY-like C-terminal" evidence="13">
    <location>
        <begin position="326"/>
        <end position="402"/>
    </location>
</feature>
<feature type="short sequence motif" description="'HIGH' region" evidence="11">
    <location>
        <begin position="39"/>
        <end position="48"/>
    </location>
</feature>
<dbReference type="KEGG" id="ruj:E5Z56_08295"/>
<keyword evidence="15" id="KW-1185">Reference proteome</keyword>
<dbReference type="NCBIfam" id="TIGR00234">
    <property type="entry name" value="tyrS"/>
    <property type="match status" value="1"/>
</dbReference>
<comment type="function">
    <text evidence="11">Catalyzes the attachment of tyrosine to tRNA(Tyr) in a two-step reaction: tyrosine is first activated by ATP to form Tyr-AMP and then transferred to the acceptor end of tRNA(Tyr).</text>
</comment>